<dbReference type="CDD" id="cd18997">
    <property type="entry name" value="LGIC_ECD_nAChR"/>
    <property type="match status" value="1"/>
</dbReference>
<evidence type="ECO:0000313" key="16">
    <source>
        <dbReference type="Proteomes" id="UP000663870"/>
    </source>
</evidence>
<name>A0A814Z647_9BILA</name>
<dbReference type="EMBL" id="CAJNOH010001660">
    <property type="protein sequence ID" value="CAF1239562.1"/>
    <property type="molecule type" value="Genomic_DNA"/>
</dbReference>
<proteinExistence type="inferred from homology"/>
<evidence type="ECO:0000313" key="14">
    <source>
        <dbReference type="EMBL" id="CAF1522002.1"/>
    </source>
</evidence>
<evidence type="ECO:0000256" key="6">
    <source>
        <dbReference type="ARBA" id="ARBA00023065"/>
    </source>
</evidence>
<organism evidence="13 15">
    <name type="scientific">Rotaria sordida</name>
    <dbReference type="NCBI Taxonomy" id="392033"/>
    <lineage>
        <taxon>Eukaryota</taxon>
        <taxon>Metazoa</taxon>
        <taxon>Spiralia</taxon>
        <taxon>Gnathifera</taxon>
        <taxon>Rotifera</taxon>
        <taxon>Eurotatoria</taxon>
        <taxon>Bdelloidea</taxon>
        <taxon>Philodinida</taxon>
        <taxon>Philodinidae</taxon>
        <taxon>Rotaria</taxon>
    </lineage>
</organism>
<dbReference type="InterPro" id="IPR006202">
    <property type="entry name" value="Neur_chan_lig-bd"/>
</dbReference>
<dbReference type="InterPro" id="IPR006201">
    <property type="entry name" value="Neur_channel"/>
</dbReference>
<dbReference type="SUPFAM" id="SSF63712">
    <property type="entry name" value="Nicotinic receptor ligand binding domain-like"/>
    <property type="match status" value="1"/>
</dbReference>
<evidence type="ECO:0000256" key="4">
    <source>
        <dbReference type="ARBA" id="ARBA00022692"/>
    </source>
</evidence>
<comment type="subcellular location">
    <subcellularLocation>
        <location evidence="11">Synaptic cell membrane</location>
        <topology evidence="11">Multi-pass membrane protein</topology>
    </subcellularLocation>
</comment>
<reference evidence="13" key="1">
    <citation type="submission" date="2021-02" db="EMBL/GenBank/DDBJ databases">
        <authorList>
            <person name="Nowell W R."/>
        </authorList>
    </citation>
    <scope>NUCLEOTIDE SEQUENCE</scope>
</reference>
<keyword evidence="8" id="KW-0675">Receptor</keyword>
<evidence type="ECO:0000256" key="5">
    <source>
        <dbReference type="ARBA" id="ARBA00023018"/>
    </source>
</evidence>
<keyword evidence="16" id="KW-1185">Reference proteome</keyword>
<keyword evidence="2" id="KW-0813">Transport</keyword>
<evidence type="ECO:0000256" key="11">
    <source>
        <dbReference type="ARBA" id="ARBA00034099"/>
    </source>
</evidence>
<evidence type="ECO:0000313" key="13">
    <source>
        <dbReference type="EMBL" id="CAF1239562.1"/>
    </source>
</evidence>
<dbReference type="GO" id="GO:0045211">
    <property type="term" value="C:postsynaptic membrane"/>
    <property type="evidence" value="ECO:0007669"/>
    <property type="project" value="InterPro"/>
</dbReference>
<feature type="domain" description="Neurotransmitter-gated ion-channel ligand-binding" evidence="12">
    <location>
        <begin position="28"/>
        <end position="236"/>
    </location>
</feature>
<protein>
    <recommendedName>
        <fullName evidence="12">Neurotransmitter-gated ion-channel ligand-binding domain-containing protein</fullName>
    </recommendedName>
</protein>
<evidence type="ECO:0000256" key="2">
    <source>
        <dbReference type="ARBA" id="ARBA00022448"/>
    </source>
</evidence>
<keyword evidence="9" id="KW-1071">Ligand-gated ion channel</keyword>
<keyword evidence="10" id="KW-0407">Ion channel</keyword>
<dbReference type="InterPro" id="IPR002394">
    <property type="entry name" value="Nicotinic_acetylcholine_rcpt"/>
</dbReference>
<keyword evidence="6" id="KW-0406">Ion transport</keyword>
<keyword evidence="7" id="KW-0472">Membrane</keyword>
<dbReference type="Gene3D" id="2.70.170.10">
    <property type="entry name" value="Neurotransmitter-gated ion-channel ligand-binding domain"/>
    <property type="match status" value="1"/>
</dbReference>
<dbReference type="GO" id="GO:0004888">
    <property type="term" value="F:transmembrane signaling receptor activity"/>
    <property type="evidence" value="ECO:0007669"/>
    <property type="project" value="InterPro"/>
</dbReference>
<gene>
    <name evidence="14" type="ORF">JXQ802_LOCUS41645</name>
    <name evidence="13" type="ORF">PYM288_LOCUS26804</name>
</gene>
<dbReference type="PRINTS" id="PR00254">
    <property type="entry name" value="NICOTINICR"/>
</dbReference>
<keyword evidence="5" id="KW-0770">Synapse</keyword>
<keyword evidence="3" id="KW-1003">Cell membrane</keyword>
<evidence type="ECO:0000256" key="3">
    <source>
        <dbReference type="ARBA" id="ARBA00022475"/>
    </source>
</evidence>
<keyword evidence="4" id="KW-0812">Transmembrane</keyword>
<evidence type="ECO:0000259" key="12">
    <source>
        <dbReference type="Pfam" id="PF02931"/>
    </source>
</evidence>
<evidence type="ECO:0000256" key="7">
    <source>
        <dbReference type="ARBA" id="ARBA00023136"/>
    </source>
</evidence>
<comment type="caution">
    <text evidence="13">The sequence shown here is derived from an EMBL/GenBank/DDBJ whole genome shotgun (WGS) entry which is preliminary data.</text>
</comment>
<comment type="similarity">
    <text evidence="1">Belongs to the ligand-gated ion channel (TC 1.A.9) family. Acetylcholine receptor (TC 1.A.9.1) subfamily.</text>
</comment>
<dbReference type="PANTHER" id="PTHR18945">
    <property type="entry name" value="NEUROTRANSMITTER GATED ION CHANNEL"/>
    <property type="match status" value="1"/>
</dbReference>
<evidence type="ECO:0000256" key="8">
    <source>
        <dbReference type="ARBA" id="ARBA00023170"/>
    </source>
</evidence>
<dbReference type="EMBL" id="CAJNOL010002681">
    <property type="protein sequence ID" value="CAF1522002.1"/>
    <property type="molecule type" value="Genomic_DNA"/>
</dbReference>
<accession>A0A814Z647</accession>
<evidence type="ECO:0000256" key="1">
    <source>
        <dbReference type="ARBA" id="ARBA00009237"/>
    </source>
</evidence>
<dbReference type="Proteomes" id="UP000663854">
    <property type="component" value="Unassembled WGS sequence"/>
</dbReference>
<evidence type="ECO:0000256" key="9">
    <source>
        <dbReference type="ARBA" id="ARBA00023286"/>
    </source>
</evidence>
<evidence type="ECO:0000313" key="15">
    <source>
        <dbReference type="Proteomes" id="UP000663854"/>
    </source>
</evidence>
<dbReference type="AlphaFoldDB" id="A0A814Z647"/>
<sequence length="283" mass="32427">MAQLQRIKICIIILYCLLYSTFGSPDERRLLKHLPIEQQYNKLERPAQNASEPVSVSIGFTLMQIMDFDPKKQVLVTNAWMTLIWQDYSMTWKPQDFGGIATIVLPSTTIWIPDIVLYNSVDEKFNSPMETNVVIQHTGDVLYAPRKIFKSSCSFSTGSIPFDTHSCTLKFGSWTFDSSKINLTFKDEVNDIDVSSYVNNTEWELKGTSAVRNTMKYDCCPEIYIAIVFTIRISRRSIDYFTTLNDTIKTNTAGTQHSGNKTKDSKIVNKNKKKFDDMVKKQT</sequence>
<dbReference type="Proteomes" id="UP000663870">
    <property type="component" value="Unassembled WGS sequence"/>
</dbReference>
<dbReference type="GO" id="GO:0022848">
    <property type="term" value="F:acetylcholine-gated monoatomic cation-selective channel activity"/>
    <property type="evidence" value="ECO:0007669"/>
    <property type="project" value="InterPro"/>
</dbReference>
<dbReference type="InterPro" id="IPR036734">
    <property type="entry name" value="Neur_chan_lig-bd_sf"/>
</dbReference>
<dbReference type="FunFam" id="2.70.170.10:FF:000016">
    <property type="entry name" value="Nicotinic acetylcholine receptor subunit"/>
    <property type="match status" value="1"/>
</dbReference>
<dbReference type="PRINTS" id="PR00252">
    <property type="entry name" value="NRIONCHANNEL"/>
</dbReference>
<evidence type="ECO:0000256" key="10">
    <source>
        <dbReference type="ARBA" id="ARBA00023303"/>
    </source>
</evidence>
<dbReference type="Pfam" id="PF02931">
    <property type="entry name" value="Neur_chan_LBD"/>
    <property type="match status" value="1"/>
</dbReference>